<organism evidence="3 4">
    <name type="scientific">Polyrhizophydium stewartii</name>
    <dbReference type="NCBI Taxonomy" id="2732419"/>
    <lineage>
        <taxon>Eukaryota</taxon>
        <taxon>Fungi</taxon>
        <taxon>Fungi incertae sedis</taxon>
        <taxon>Chytridiomycota</taxon>
        <taxon>Chytridiomycota incertae sedis</taxon>
        <taxon>Chytridiomycetes</taxon>
        <taxon>Rhizophydiales</taxon>
        <taxon>Rhizophydiales incertae sedis</taxon>
        <taxon>Polyrhizophydium</taxon>
    </lineage>
</organism>
<keyword evidence="4" id="KW-1185">Reference proteome</keyword>
<evidence type="ECO:0000313" key="4">
    <source>
        <dbReference type="Proteomes" id="UP001527925"/>
    </source>
</evidence>
<sequence>MHKSDLHQPFFELIKAVRLYSRPWREKRHALHELQTEYQRHHQVLDIAIRKLEKMQIQMNKVKTHHRIGLWERMIYKLIPDETGLGASMNAKSMSASMYGAARTADIALIKLKGMLMPRSIIQSYIVDEPEWRHNVRNLVKRFKGILHRNFPGIKKILPQILRRPLPGPSPVIKYLSTRTGTIVTRKRPFPKPRAISCHDFRELWDYQSEMAEREALLSRRRKSSARTPGGDDYDFDFELEGDEREQSAEASSAASVESAAEVRGNSLRSNSYNTLADLGKRALLKRPIIKGRQEIGSQLFEDEYDDEEYDDEELESEVSTDSDNYSEVDEKYFQQFREEDIQEAVNTFLDTYPNGRERTDEEKTDADELHGLDTTREFFSMQEVIELTLLHAQQMHVMQSEYSERIARMSNQIQILHQEQAELNSEWEKRFLQAQERAQKMTQEFMLQAESRVNTTIEEEASAPASVMRRKPSKSVPESPGRESRTRRVHHPHRLSTTDEAEETPNSKLEKLKARIEKRRKLAIEKKLRAAKPKKRILPPRKPRKFTSTPMAMSFLERLRWFTEMSLRKRAESRNVVTQMEMTANEQRLAHIRHIQGDDAASTNGALTEKSALMAEFMPMPGTVPAPKQHRDIWADQGIMSPWGGRFKTASTASNATARQNAPKINVLNLFDVAMNIRPPSPETNDE</sequence>
<feature type="compositionally biased region" description="Acidic residues" evidence="2">
    <location>
        <begin position="232"/>
        <end position="244"/>
    </location>
</feature>
<feature type="compositionally biased region" description="Low complexity" evidence="2">
    <location>
        <begin position="249"/>
        <end position="263"/>
    </location>
</feature>
<keyword evidence="1" id="KW-0175">Coiled coil</keyword>
<gene>
    <name evidence="3" type="ORF">HK105_202365</name>
</gene>
<feature type="region of interest" description="Disordered" evidence="2">
    <location>
        <begin position="219"/>
        <end position="264"/>
    </location>
</feature>
<name>A0ABR4NEJ3_9FUNG</name>
<evidence type="ECO:0000313" key="3">
    <source>
        <dbReference type="EMBL" id="KAL2917951.1"/>
    </source>
</evidence>
<dbReference type="EMBL" id="JADGIZ020000008">
    <property type="protein sequence ID" value="KAL2917951.1"/>
    <property type="molecule type" value="Genomic_DNA"/>
</dbReference>
<protein>
    <submittedName>
        <fullName evidence="3">Uncharacterized protein</fullName>
    </submittedName>
</protein>
<feature type="coiled-coil region" evidence="1">
    <location>
        <begin position="400"/>
        <end position="445"/>
    </location>
</feature>
<evidence type="ECO:0000256" key="1">
    <source>
        <dbReference type="SAM" id="Coils"/>
    </source>
</evidence>
<evidence type="ECO:0000256" key="2">
    <source>
        <dbReference type="SAM" id="MobiDB-lite"/>
    </source>
</evidence>
<feature type="region of interest" description="Disordered" evidence="2">
    <location>
        <begin position="457"/>
        <end position="509"/>
    </location>
</feature>
<accession>A0ABR4NEJ3</accession>
<reference evidence="3 4" key="1">
    <citation type="submission" date="2023-09" db="EMBL/GenBank/DDBJ databases">
        <title>Pangenome analysis of Batrachochytrium dendrobatidis and related Chytrids.</title>
        <authorList>
            <person name="Yacoub M.N."/>
            <person name="Stajich J.E."/>
            <person name="James T.Y."/>
        </authorList>
    </citation>
    <scope>NUCLEOTIDE SEQUENCE [LARGE SCALE GENOMIC DNA]</scope>
    <source>
        <strain evidence="3 4">JEL0888</strain>
    </source>
</reference>
<feature type="compositionally biased region" description="Acidic residues" evidence="2">
    <location>
        <begin position="301"/>
        <end position="327"/>
    </location>
</feature>
<proteinExistence type="predicted"/>
<dbReference type="Proteomes" id="UP001527925">
    <property type="component" value="Unassembled WGS sequence"/>
</dbReference>
<feature type="region of interest" description="Disordered" evidence="2">
    <location>
        <begin position="300"/>
        <end position="327"/>
    </location>
</feature>
<comment type="caution">
    <text evidence="3">The sequence shown here is derived from an EMBL/GenBank/DDBJ whole genome shotgun (WGS) entry which is preliminary data.</text>
</comment>